<dbReference type="InterPro" id="IPR003591">
    <property type="entry name" value="Leu-rich_rpt_typical-subtyp"/>
</dbReference>
<dbReference type="InterPro" id="IPR001611">
    <property type="entry name" value="Leu-rich_rpt"/>
</dbReference>
<dbReference type="SUPFAM" id="SSF52058">
    <property type="entry name" value="L domain-like"/>
    <property type="match status" value="1"/>
</dbReference>
<keyword evidence="4" id="KW-0812">Transmembrane</keyword>
<keyword evidence="1" id="KW-0433">Leucine-rich repeat</keyword>
<keyword evidence="4" id="KW-0472">Membrane</keyword>
<evidence type="ECO:0000256" key="1">
    <source>
        <dbReference type="ARBA" id="ARBA00022614"/>
    </source>
</evidence>
<dbReference type="PANTHER" id="PTHR24373:SF275">
    <property type="entry name" value="TIR DOMAIN-CONTAINING PROTEIN"/>
    <property type="match status" value="1"/>
</dbReference>
<evidence type="ECO:0000259" key="5">
    <source>
        <dbReference type="Pfam" id="PF20178"/>
    </source>
</evidence>
<dbReference type="RefSeq" id="WP_146385176.1">
    <property type="nucleotide sequence ID" value="NZ_VFIO01000003.1"/>
</dbReference>
<keyword evidence="4" id="KW-1133">Transmembrane helix</keyword>
<name>A0ABY3GIE8_9PSED</name>
<accession>A0ABY3GIE8</accession>
<dbReference type="InterPro" id="IPR050328">
    <property type="entry name" value="Dev_Immune_Receptor"/>
</dbReference>
<keyword evidence="2" id="KW-0732">Signal</keyword>
<dbReference type="InterPro" id="IPR046673">
    <property type="entry name" value="ToxA_N"/>
</dbReference>
<dbReference type="InterPro" id="IPR032675">
    <property type="entry name" value="LRR_dom_sf"/>
</dbReference>
<dbReference type="SMART" id="SM00369">
    <property type="entry name" value="LRR_TYP"/>
    <property type="match status" value="3"/>
</dbReference>
<evidence type="ECO:0000313" key="7">
    <source>
        <dbReference type="Proteomes" id="UP000318428"/>
    </source>
</evidence>
<evidence type="ECO:0000256" key="3">
    <source>
        <dbReference type="ARBA" id="ARBA00022737"/>
    </source>
</evidence>
<proteinExistence type="predicted"/>
<protein>
    <submittedName>
        <fullName evidence="6">Leucine-rich repeat domain-containing protein</fullName>
    </submittedName>
</protein>
<keyword evidence="3" id="KW-0677">Repeat</keyword>
<comment type="caution">
    <text evidence="6">The sequence shown here is derived from an EMBL/GenBank/DDBJ whole genome shotgun (WGS) entry which is preliminary data.</text>
</comment>
<evidence type="ECO:0000313" key="6">
    <source>
        <dbReference type="EMBL" id="TWR89859.1"/>
    </source>
</evidence>
<gene>
    <name evidence="6" type="ORF">FJD38_10075</name>
</gene>
<dbReference type="EMBL" id="VFIO01000003">
    <property type="protein sequence ID" value="TWR89859.1"/>
    <property type="molecule type" value="Genomic_DNA"/>
</dbReference>
<keyword evidence="7" id="KW-1185">Reference proteome</keyword>
<dbReference type="PROSITE" id="PS51450">
    <property type="entry name" value="LRR"/>
    <property type="match status" value="1"/>
</dbReference>
<organism evidence="6 7">
    <name type="scientific">Pseudomonas saxonica</name>
    <dbReference type="NCBI Taxonomy" id="2600598"/>
    <lineage>
        <taxon>Bacteria</taxon>
        <taxon>Pseudomonadati</taxon>
        <taxon>Pseudomonadota</taxon>
        <taxon>Gammaproteobacteria</taxon>
        <taxon>Pseudomonadales</taxon>
        <taxon>Pseudomonadaceae</taxon>
        <taxon>Pseudomonas</taxon>
    </lineage>
</organism>
<evidence type="ECO:0000256" key="2">
    <source>
        <dbReference type="ARBA" id="ARBA00022729"/>
    </source>
</evidence>
<sequence>MKNITSTQNNDFKKVLHQRQIAHQNLEAELTNSLDVLAFAEPLLKQYIQADYGLDLNVNDIFINLYVAPTLPIVGVPDSGAHTWRVSLLQAALHNFELAESLPNAYLPESGFISRPDELGRFAARDDITQKMPVSGFILLCRTLDLGARYKAYLKELLGLNDRAKQLRLKQKIRDSHIANLKADLAHGFLTQQTATTTHASLTAFISNLNQDWKTYTFSLFSMAVDGVLIFIPDHQRSIVVSIPNDPLHPIKEYVSIGSFIEHLTTRLKSVAYQQFISRLVDHAQLAAFFSALKYTYFNVIIDKPNAPDVALRDFGFVEELVPISDPSLAYSTSRVVDDVWETLYSKKLAKIFTDAKTLAVSTDAEDRKTRQDRWDRIKRIGTALFNAALFVVAPFVPVIGEIMLLQMAYQLLDDVYEGVHDWVEGKALEAYEHMFSILESAVQIGLFAVGAKIIGDLLPKSSTFVQHLKPVQSNDGVTRLWHADLKPYEHPTRPPATLQPNSKGLHRYNDSEFLTVDNTTYQVQEGGRPPQYRIKHPVRPQTYSPRLRHNGSGAWLRETETPLQWTDAQLFRRLGPSYAEFSEEEAANILAISRTDTAVLRSIHDNALPAPAQLADTVQRFKIDKDIEQFIAQMESPDRAVRLNADPYTQLQLLIDNEHWSASKGLRVLDQEGWVIVQYPPDTASASYVHIFESQIKEGELLSTVLEELNESESRLLLGESPAFGDELPNLQVKIDKLCSNLAREARRKRVQLFNSRYTTVQLRGTAQSALLQKAFPGLSSTAAHELIWHARGDEVLELLNHKTIPIRLQEEARWQVMESRVCRAYEGLYLDCVNDPDSEWLTLKTIETLPGWSKAVRLEIRDEDFEGPLLNSLGDEAAPIRKVLIKSGNLYRARDNLNLELHGPDDLYSALLHALPDQERNELGFPHVGLGSELKSAVRKQPLLPRLPVRLYLEQPPVAQDFKSAMQLAHGRASYPLLGADAPQRPFSNIERQVQQLYPSLNARERARVMASFPATEELAQPVLDGLRTELQALRDDLELWTLNAPSVNQRTGEMISPNSRVASVQDRRAFSRELERCWRRQTAFDNHYADPNRDGFELTVVRTIVEDMPQISADFNHVTYLSLSGLGPVVGVNEFLLRFPRLRVLQLQGFELDLLPEAIFSMPDLTELRLEGSAITLTPESAAGLAGLEHLEYIDLDHNPLIITPDFSNMPNLSTLHLRNTEISEFPSSLLGLSELEVIDLSENLIRELPDDLFIAPTYITEALDLEDNPLSHESLGRVRDYFNQTGIDMSVELEAPPGEEPVVISDAEE</sequence>
<reference evidence="6 7" key="1">
    <citation type="submission" date="2019-06" db="EMBL/GenBank/DDBJ databases">
        <title>Pseudomonas bimorpha sp. nov. isolated from bovine raw milk and skim milk concentrate.</title>
        <authorList>
            <person name="Hofmann K."/>
            <person name="Huptas C."/>
            <person name="Doll E."/>
            <person name="Scherer S."/>
            <person name="Wenning M."/>
        </authorList>
    </citation>
    <scope>NUCLEOTIDE SEQUENCE [LARGE SCALE GENOMIC DNA]</scope>
    <source>
        <strain evidence="6 7">DSM 108989</strain>
    </source>
</reference>
<dbReference type="Gene3D" id="3.80.10.10">
    <property type="entry name" value="Ribonuclease Inhibitor"/>
    <property type="match status" value="1"/>
</dbReference>
<feature type="transmembrane region" description="Helical" evidence="4">
    <location>
        <begin position="384"/>
        <end position="406"/>
    </location>
</feature>
<dbReference type="Pfam" id="PF20178">
    <property type="entry name" value="ToxA_N"/>
    <property type="match status" value="1"/>
</dbReference>
<dbReference type="Proteomes" id="UP000318428">
    <property type="component" value="Unassembled WGS sequence"/>
</dbReference>
<evidence type="ECO:0000256" key="4">
    <source>
        <dbReference type="SAM" id="Phobius"/>
    </source>
</evidence>
<dbReference type="PANTHER" id="PTHR24373">
    <property type="entry name" value="SLIT RELATED LEUCINE-RICH REPEAT NEURONAL PROTEIN"/>
    <property type="match status" value="1"/>
</dbReference>
<feature type="domain" description="Dermonecrotic toxin N-terminal" evidence="5">
    <location>
        <begin position="35"/>
        <end position="283"/>
    </location>
</feature>